<accession>A0ABS7ZUR9</accession>
<keyword evidence="2" id="KW-1185">Reference proteome</keyword>
<dbReference type="EMBL" id="JAEDAH010000060">
    <property type="protein sequence ID" value="MCA6064305.1"/>
    <property type="molecule type" value="Genomic_DNA"/>
</dbReference>
<protein>
    <submittedName>
        <fullName evidence="1">Uncharacterized protein</fullName>
    </submittedName>
</protein>
<proteinExistence type="predicted"/>
<gene>
    <name evidence="1" type="ORF">I9W95_11870</name>
</gene>
<dbReference type="Proteomes" id="UP000714380">
    <property type="component" value="Unassembled WGS sequence"/>
</dbReference>
<sequence>MIDPKFIQAERASGRLLPVLSEWNHPERSPIHLVCVGVRTRTSQAVWQFLLQEFPQLQE</sequence>
<dbReference type="RefSeq" id="WP_225675151.1">
    <property type="nucleotide sequence ID" value="NZ_JAEDAH010000060.1"/>
</dbReference>
<evidence type="ECO:0000313" key="1">
    <source>
        <dbReference type="EMBL" id="MCA6064305.1"/>
    </source>
</evidence>
<evidence type="ECO:0000313" key="2">
    <source>
        <dbReference type="Proteomes" id="UP000714380"/>
    </source>
</evidence>
<name>A0ABS7ZUR9_9GAMM</name>
<reference evidence="1 2" key="1">
    <citation type="submission" date="2020-12" db="EMBL/GenBank/DDBJ databases">
        <title>Novel Thalassolituus-related marine hydrocarbonoclastic bacteria mediated algae-derived hydrocarbons mineralization in twilight zone of the northern South China Sea.</title>
        <authorList>
            <person name="Dong C."/>
        </authorList>
    </citation>
    <scope>NUCLEOTIDE SEQUENCE [LARGE SCALE GENOMIC DNA]</scope>
    <source>
        <strain evidence="1 2">IMCC1826</strain>
    </source>
</reference>
<organism evidence="1 2">
    <name type="scientific">Thalassolituus marinus</name>
    <dbReference type="NCBI Taxonomy" id="671053"/>
    <lineage>
        <taxon>Bacteria</taxon>
        <taxon>Pseudomonadati</taxon>
        <taxon>Pseudomonadota</taxon>
        <taxon>Gammaproteobacteria</taxon>
        <taxon>Oceanospirillales</taxon>
        <taxon>Oceanospirillaceae</taxon>
        <taxon>Thalassolituus</taxon>
    </lineage>
</organism>
<comment type="caution">
    <text evidence="1">The sequence shown here is derived from an EMBL/GenBank/DDBJ whole genome shotgun (WGS) entry which is preliminary data.</text>
</comment>